<keyword evidence="1" id="KW-0732">Signal</keyword>
<evidence type="ECO:0000313" key="2">
    <source>
        <dbReference type="EMBL" id="RUL60166.1"/>
    </source>
</evidence>
<reference evidence="2 3" key="1">
    <citation type="submission" date="2018-12" db="EMBL/GenBank/DDBJ databases">
        <title>Genome sequencing of Prevotella sp. KCOM 3155 (= JS262).</title>
        <authorList>
            <person name="Kook J.-K."/>
            <person name="Park S.-N."/>
            <person name="Lim Y.K."/>
        </authorList>
    </citation>
    <scope>NUCLEOTIDE SEQUENCE [LARGE SCALE GENOMIC DNA]</scope>
    <source>
        <strain evidence="2 3">KCOM 3155</strain>
    </source>
</reference>
<dbReference type="EMBL" id="RYYU01000001">
    <property type="protein sequence ID" value="RUL60166.1"/>
    <property type="molecule type" value="Genomic_DNA"/>
</dbReference>
<evidence type="ECO:0008006" key="4">
    <source>
        <dbReference type="Google" id="ProtNLM"/>
    </source>
</evidence>
<keyword evidence="3" id="KW-1185">Reference proteome</keyword>
<name>A0A3S0RQ89_9BACT</name>
<feature type="chain" id="PRO_5018574021" description="Fibrobacter succinogenes major paralogous domain-containing protein" evidence="1">
    <location>
        <begin position="34"/>
        <end position="254"/>
    </location>
</feature>
<feature type="signal peptide" evidence="1">
    <location>
        <begin position="1"/>
        <end position="33"/>
    </location>
</feature>
<sequence>MKTKKNEKLNVTCKMLALAAVVMMMSVVFTACSGDDDDSKPNPDTVEYVDLGLPSGTKWATCNIGAKQPKEYGDYYAWGETKSKEKYDWSTYKWMKEGEADWKHINKYTVKDNQTGADWYKKLRSLYEFIGDNKETLEDVDDVATVKLGKPWRTPTKDELQELISECNWAWINDNDKKGFEIKSRRNNNKIFMPVAGFRKDSEILSAGNVGFYMSKSIDTNNSSKCEYLNLNIVKSFISQESRCFGYLVRPVRK</sequence>
<accession>A0A3S0RQ89</accession>
<dbReference type="RefSeq" id="WP_126679259.1">
    <property type="nucleotide sequence ID" value="NZ_RYYU01000001.1"/>
</dbReference>
<dbReference type="OrthoDB" id="1048052at2"/>
<proteinExistence type="predicted"/>
<evidence type="ECO:0000256" key="1">
    <source>
        <dbReference type="SAM" id="SignalP"/>
    </source>
</evidence>
<gene>
    <name evidence="2" type="ORF">EHV08_10725</name>
</gene>
<dbReference type="AlphaFoldDB" id="A0A3S0RQ89"/>
<organism evidence="2 3">
    <name type="scientific">Prevotella koreensis</name>
    <dbReference type="NCBI Taxonomy" id="2490854"/>
    <lineage>
        <taxon>Bacteria</taxon>
        <taxon>Pseudomonadati</taxon>
        <taxon>Bacteroidota</taxon>
        <taxon>Bacteroidia</taxon>
        <taxon>Bacteroidales</taxon>
        <taxon>Prevotellaceae</taxon>
        <taxon>Prevotella</taxon>
    </lineage>
</organism>
<protein>
    <recommendedName>
        <fullName evidence="4">Fibrobacter succinogenes major paralogous domain-containing protein</fullName>
    </recommendedName>
</protein>
<comment type="caution">
    <text evidence="2">The sequence shown here is derived from an EMBL/GenBank/DDBJ whole genome shotgun (WGS) entry which is preliminary data.</text>
</comment>
<dbReference type="Proteomes" id="UP000278983">
    <property type="component" value="Unassembled WGS sequence"/>
</dbReference>
<evidence type="ECO:0000313" key="3">
    <source>
        <dbReference type="Proteomes" id="UP000278983"/>
    </source>
</evidence>
<dbReference type="PROSITE" id="PS51257">
    <property type="entry name" value="PROKAR_LIPOPROTEIN"/>
    <property type="match status" value="1"/>
</dbReference>